<proteinExistence type="predicted"/>
<accession>A0AAE1Z6B3</accession>
<reference evidence="2" key="2">
    <citation type="journal article" date="2023" name="Infect Dis Poverty">
        <title>Chromosome-scale genome of the human blood fluke Schistosoma mekongi and its implications for public health.</title>
        <authorList>
            <person name="Zhou M."/>
            <person name="Xu L."/>
            <person name="Xu D."/>
            <person name="Chen W."/>
            <person name="Khan J."/>
            <person name="Hu Y."/>
            <person name="Huang H."/>
            <person name="Wei H."/>
            <person name="Zhang Y."/>
            <person name="Chusongsang P."/>
            <person name="Tanasarnprasert K."/>
            <person name="Hu X."/>
            <person name="Limpanont Y."/>
            <person name="Lv Z."/>
        </authorList>
    </citation>
    <scope>NUCLEOTIDE SEQUENCE</scope>
    <source>
        <strain evidence="2">LV_2022a</strain>
    </source>
</reference>
<feature type="compositionally biased region" description="Polar residues" evidence="1">
    <location>
        <begin position="104"/>
        <end position="113"/>
    </location>
</feature>
<protein>
    <submittedName>
        <fullName evidence="2">Uncharacterized protein</fullName>
    </submittedName>
</protein>
<gene>
    <name evidence="2" type="ORF">MN116_000263</name>
</gene>
<keyword evidence="3" id="KW-1185">Reference proteome</keyword>
<sequence length="191" mass="21373">MSPFSERFNLSMHRLLMANQQLIELLLHQAGIQANSTSMPVIDEAIPKPTSDNDSHIQPECSTEVHLSHVPSIAVQERQVALETSVQIITEMEQSSDENPAAVSESSTKSRSPYPNRRARSIAAKPNQKVLPRTVSRLSVEPRKPLYSAERFIEDKKTATVVDVLPRHDQVLDFPTHPRSCSNAAFKTMHL</sequence>
<reference evidence="2" key="1">
    <citation type="submission" date="2022-04" db="EMBL/GenBank/DDBJ databases">
        <authorList>
            <person name="Xu L."/>
            <person name="Lv Z."/>
        </authorList>
    </citation>
    <scope>NUCLEOTIDE SEQUENCE</scope>
    <source>
        <strain evidence="2">LV_2022a</strain>
    </source>
</reference>
<dbReference type="Proteomes" id="UP001292079">
    <property type="component" value="Unassembled WGS sequence"/>
</dbReference>
<evidence type="ECO:0000256" key="1">
    <source>
        <dbReference type="SAM" id="MobiDB-lite"/>
    </source>
</evidence>
<evidence type="ECO:0000313" key="2">
    <source>
        <dbReference type="EMBL" id="KAK4467599.1"/>
    </source>
</evidence>
<comment type="caution">
    <text evidence="2">The sequence shown here is derived from an EMBL/GenBank/DDBJ whole genome shotgun (WGS) entry which is preliminary data.</text>
</comment>
<organism evidence="2 3">
    <name type="scientific">Schistosoma mekongi</name>
    <name type="common">Parasitic worm</name>
    <dbReference type="NCBI Taxonomy" id="38744"/>
    <lineage>
        <taxon>Eukaryota</taxon>
        <taxon>Metazoa</taxon>
        <taxon>Spiralia</taxon>
        <taxon>Lophotrochozoa</taxon>
        <taxon>Platyhelminthes</taxon>
        <taxon>Trematoda</taxon>
        <taxon>Digenea</taxon>
        <taxon>Strigeidida</taxon>
        <taxon>Schistosomatoidea</taxon>
        <taxon>Schistosomatidae</taxon>
        <taxon>Schistosoma</taxon>
    </lineage>
</organism>
<name>A0AAE1Z6B3_SCHME</name>
<feature type="region of interest" description="Disordered" evidence="1">
    <location>
        <begin position="91"/>
        <end position="127"/>
    </location>
</feature>
<dbReference type="AlphaFoldDB" id="A0AAE1Z6B3"/>
<dbReference type="EMBL" id="JALJAT010000008">
    <property type="protein sequence ID" value="KAK4467599.1"/>
    <property type="molecule type" value="Genomic_DNA"/>
</dbReference>
<evidence type="ECO:0000313" key="3">
    <source>
        <dbReference type="Proteomes" id="UP001292079"/>
    </source>
</evidence>